<feature type="compositionally biased region" description="Basic and acidic residues" evidence="1">
    <location>
        <begin position="541"/>
        <end position="550"/>
    </location>
</feature>
<proteinExistence type="predicted"/>
<dbReference type="AlphaFoldDB" id="A0A8S0QSC9"/>
<reference evidence="2 3" key="1">
    <citation type="submission" date="2019-12" db="EMBL/GenBank/DDBJ databases">
        <authorList>
            <person name="Alioto T."/>
            <person name="Alioto T."/>
            <person name="Gomez Garrido J."/>
        </authorList>
    </citation>
    <scope>NUCLEOTIDE SEQUENCE [LARGE SCALE GENOMIC DNA]</scope>
</reference>
<protein>
    <submittedName>
        <fullName evidence="2">Uncharacterized protein</fullName>
    </submittedName>
</protein>
<feature type="region of interest" description="Disordered" evidence="1">
    <location>
        <begin position="536"/>
        <end position="568"/>
    </location>
</feature>
<accession>A0A8S0QSC9</accession>
<gene>
    <name evidence="2" type="ORF">OLEA9_A008860</name>
</gene>
<name>A0A8S0QSC9_OLEEU</name>
<dbReference type="EMBL" id="CACTIH010001900">
    <property type="protein sequence ID" value="CAA2968191.1"/>
    <property type="molecule type" value="Genomic_DNA"/>
</dbReference>
<feature type="compositionally biased region" description="Gly residues" evidence="1">
    <location>
        <begin position="1"/>
        <end position="13"/>
    </location>
</feature>
<evidence type="ECO:0000313" key="3">
    <source>
        <dbReference type="Proteomes" id="UP000594638"/>
    </source>
</evidence>
<dbReference type="PANTHER" id="PTHR34361">
    <property type="entry name" value="OS08G0157800 PROTEIN"/>
    <property type="match status" value="1"/>
</dbReference>
<comment type="caution">
    <text evidence="2">The sequence shown here is derived from an EMBL/GenBank/DDBJ whole genome shotgun (WGS) entry which is preliminary data.</text>
</comment>
<feature type="region of interest" description="Disordered" evidence="1">
    <location>
        <begin position="1"/>
        <end position="22"/>
    </location>
</feature>
<evidence type="ECO:0000313" key="2">
    <source>
        <dbReference type="EMBL" id="CAA2968191.1"/>
    </source>
</evidence>
<dbReference type="OrthoDB" id="611935at2759"/>
<sequence>MIGLGSMGSGVGGNSSSSTSNLSALAPPFTVERSNPKLSSIPILHFSDSSYTTAPDSQTWQYPHPPAPGPELNIDSTIMENFPLVYSSPGPICPPSIDWSVPISPPSTSWSALSTNAKTSTDVFSYAGEVKPYHSPYVSNMVGKDSPSVVEYGPFYDPRLTSAPDFSPQVDYVQSLSGLEYTPQWDDAWAFDDGKKAKRVELDGSFSSKKVNIGDSLASKSYISPGVHSIEYGNTCKEDFGISYGTFNHVSGRENHIGSSTVGHMEDKSCLEQNLSFLPYESSRKPKLMSGSAYPESLSLELSFKRSRNYSDYQKLNIPHEKCFHPLESSFSGSTSVTRSTPAVVLRPPPAGNSLLAENATNKTVDVDNISGILKAKFDDSNSAKQNDLCQKPIEGSFDAGQFISHKKGNDHIFFAPPSVKELSSQVLSKEILDNKIKACCGYHLPDTNVSNGVSLAVNSFQVAKSTENSSYCLDNYTPAVDSPCWKGAPVSHFLPFDDAEVGNSPCLKKKSEEQYDFDHEAQLLFLSLNDSKRASSQKPFEGHKSDKNRSAGNIVPPSSETSWDANCPTIEESSTDALKDGFEISSMNSSKGVRISSPLHKPRKEFVLNDSVSGYDEKITNAKHSSAEASDIPHRKLGLQASTANSVMTSNDSSEGGAVAFHAAENVLCSPSQEDASEDAKVGPGPNLDVQSIVNAICALSELLVMNSKNDAIALKEHNIDALKHVISNLEACMTKKIVHRTLNEDPIVSTGDILGKIVDTHDMATVAGKPQVTNEALNSRAHFDYQQLPQVTNEALNSHAHFDYQQLHEEKRYHLFPGKKAESSSLLSPLMGDADLSTDDNMAQAIKKVLDENFLYDEEMDPQVFLFKNLWLEAEAKLCSIGYKARFNHMKIEMEKIKSNKKEGNIAVVEKMLKFQISPNPRTDSNRPPMDQDGAFPKLAVQNASVPSTSGNADDAVSVIGRFHILKSRKDSKNSVNTEEDMQEMVDCDCESAGSKTPVHSNGDDVEASIMDRFRILKSRNDNSKLINIEDEQHRKRDDFEHTGKKNLGPCTDDQCENLNVDLKPYFSQRTGSLSEEKIGSFVDACGYEPGKELHLPVANDPVVAHSLTNDTRRNQFSSGWYDNSSSDWEHVLKDDFAWKN</sequence>
<evidence type="ECO:0000256" key="1">
    <source>
        <dbReference type="SAM" id="MobiDB-lite"/>
    </source>
</evidence>
<dbReference type="PANTHER" id="PTHR34361:SF2">
    <property type="entry name" value="OS08G0157800 PROTEIN"/>
    <property type="match status" value="1"/>
</dbReference>
<keyword evidence="3" id="KW-1185">Reference proteome</keyword>
<organism evidence="2 3">
    <name type="scientific">Olea europaea subsp. europaea</name>
    <dbReference type="NCBI Taxonomy" id="158383"/>
    <lineage>
        <taxon>Eukaryota</taxon>
        <taxon>Viridiplantae</taxon>
        <taxon>Streptophyta</taxon>
        <taxon>Embryophyta</taxon>
        <taxon>Tracheophyta</taxon>
        <taxon>Spermatophyta</taxon>
        <taxon>Magnoliopsida</taxon>
        <taxon>eudicotyledons</taxon>
        <taxon>Gunneridae</taxon>
        <taxon>Pentapetalae</taxon>
        <taxon>asterids</taxon>
        <taxon>lamiids</taxon>
        <taxon>Lamiales</taxon>
        <taxon>Oleaceae</taxon>
        <taxon>Oleeae</taxon>
        <taxon>Olea</taxon>
    </lineage>
</organism>
<dbReference type="Proteomes" id="UP000594638">
    <property type="component" value="Unassembled WGS sequence"/>
</dbReference>
<dbReference type="Gramene" id="OE9A008860T7">
    <property type="protein sequence ID" value="OE9A008860C7"/>
    <property type="gene ID" value="OE9A008860"/>
</dbReference>